<dbReference type="PANTHER" id="PTHR11910">
    <property type="entry name" value="ATP SYNTHASE DELTA CHAIN"/>
    <property type="match status" value="1"/>
</dbReference>
<comment type="subcellular location">
    <subcellularLocation>
        <location evidence="8">Cell membrane</location>
        <topology evidence="8">Peripheral membrane protein</topology>
    </subcellularLocation>
    <subcellularLocation>
        <location evidence="1">Membrane</location>
    </subcellularLocation>
</comment>
<dbReference type="GO" id="GO:0045259">
    <property type="term" value="C:proton-transporting ATP synthase complex"/>
    <property type="evidence" value="ECO:0007669"/>
    <property type="project" value="UniProtKB-KW"/>
</dbReference>
<dbReference type="PRINTS" id="PR00125">
    <property type="entry name" value="ATPASEDELTA"/>
</dbReference>
<dbReference type="RefSeq" id="WP_151440145.1">
    <property type="nucleotide sequence ID" value="NZ_WMEX01000002.1"/>
</dbReference>
<comment type="similarity">
    <text evidence="8">Belongs to the ATPase delta chain family.</text>
</comment>
<evidence type="ECO:0000313" key="10">
    <source>
        <dbReference type="Proteomes" id="UP000460751"/>
    </source>
</evidence>
<keyword evidence="8" id="KW-1003">Cell membrane</keyword>
<keyword evidence="2 8" id="KW-0813">Transport</keyword>
<comment type="function">
    <text evidence="8">F(1)F(0) ATP synthase produces ATP from ADP in the presence of a proton or sodium gradient. F-type ATPases consist of two structural domains, F(1) containing the extramembraneous catalytic core and F(0) containing the membrane proton channel, linked together by a central stalk and a peripheral stalk. During catalysis, ATP synthesis in the catalytic domain of F(1) is coupled via a rotary mechanism of the central stalk subunits to proton translocation.</text>
</comment>
<proteinExistence type="inferred from homology"/>
<evidence type="ECO:0000256" key="8">
    <source>
        <dbReference type="HAMAP-Rule" id="MF_01416"/>
    </source>
</evidence>
<evidence type="ECO:0000256" key="2">
    <source>
        <dbReference type="ARBA" id="ARBA00022448"/>
    </source>
</evidence>
<keyword evidence="10" id="KW-1185">Reference proteome</keyword>
<comment type="function">
    <text evidence="8">This protein is part of the stalk that links CF(0) to CF(1). It either transmits conformational changes from CF(0) to CF(1) or is implicated in proton conduction.</text>
</comment>
<protein>
    <recommendedName>
        <fullName evidence="8">ATP synthase subunit delta</fullName>
    </recommendedName>
    <alternativeName>
        <fullName evidence="8">ATP synthase F(1) sector subunit delta</fullName>
    </alternativeName>
    <alternativeName>
        <fullName evidence="8">F-type ATPase subunit delta</fullName>
        <shortName evidence="8">F-ATPase subunit delta</shortName>
    </alternativeName>
</protein>
<evidence type="ECO:0000256" key="7">
    <source>
        <dbReference type="ARBA" id="ARBA00023310"/>
    </source>
</evidence>
<dbReference type="Pfam" id="PF00213">
    <property type="entry name" value="OSCP"/>
    <property type="match status" value="1"/>
</dbReference>
<dbReference type="Proteomes" id="UP000460751">
    <property type="component" value="Unassembled WGS sequence"/>
</dbReference>
<dbReference type="NCBIfam" id="TIGR01145">
    <property type="entry name" value="ATP_synt_delta"/>
    <property type="match status" value="1"/>
</dbReference>
<keyword evidence="6 8" id="KW-0139">CF(1)</keyword>
<comment type="caution">
    <text evidence="9">The sequence shown here is derived from an EMBL/GenBank/DDBJ whole genome shotgun (WGS) entry which is preliminary data.</text>
</comment>
<reference evidence="9 10" key="1">
    <citation type="submission" date="2019-11" db="EMBL/GenBank/DDBJ databases">
        <title>Genome sequences of 17 halophilic strains isolated from different environments.</title>
        <authorList>
            <person name="Furrow R.E."/>
        </authorList>
    </citation>
    <scope>NUCLEOTIDE SEQUENCE [LARGE SCALE GENOMIC DNA]</scope>
    <source>
        <strain evidence="9 10">22507_15_FS</strain>
    </source>
</reference>
<dbReference type="EMBL" id="WMEX01000002">
    <property type="protein sequence ID" value="MYL25933.1"/>
    <property type="molecule type" value="Genomic_DNA"/>
</dbReference>
<dbReference type="GO" id="GO:0046933">
    <property type="term" value="F:proton-transporting ATP synthase activity, rotational mechanism"/>
    <property type="evidence" value="ECO:0007669"/>
    <property type="project" value="UniProtKB-UniRule"/>
</dbReference>
<dbReference type="HAMAP" id="MF_01416">
    <property type="entry name" value="ATP_synth_delta_bact"/>
    <property type="match status" value="1"/>
</dbReference>
<dbReference type="InterPro" id="IPR000711">
    <property type="entry name" value="ATPase_OSCP/dsu"/>
</dbReference>
<accession>A0A9X5B505</accession>
<evidence type="ECO:0000256" key="5">
    <source>
        <dbReference type="ARBA" id="ARBA00023136"/>
    </source>
</evidence>
<evidence type="ECO:0000256" key="1">
    <source>
        <dbReference type="ARBA" id="ARBA00004370"/>
    </source>
</evidence>
<keyword evidence="3 8" id="KW-0375">Hydrogen ion transport</keyword>
<dbReference type="OrthoDB" id="9816221at2"/>
<evidence type="ECO:0000313" key="9">
    <source>
        <dbReference type="EMBL" id="MYL25933.1"/>
    </source>
</evidence>
<evidence type="ECO:0000256" key="3">
    <source>
        <dbReference type="ARBA" id="ARBA00022781"/>
    </source>
</evidence>
<dbReference type="AlphaFoldDB" id="A0A9X5B505"/>
<evidence type="ECO:0000256" key="6">
    <source>
        <dbReference type="ARBA" id="ARBA00023196"/>
    </source>
</evidence>
<dbReference type="NCBIfam" id="NF004402">
    <property type="entry name" value="PRK05758.2-2"/>
    <property type="match status" value="1"/>
</dbReference>
<keyword evidence="7 8" id="KW-0066">ATP synthesis</keyword>
<gene>
    <name evidence="8" type="primary">atpH</name>
    <name evidence="9" type="ORF">GLW01_03910</name>
</gene>
<dbReference type="SUPFAM" id="SSF47928">
    <property type="entry name" value="N-terminal domain of the delta subunit of the F1F0-ATP synthase"/>
    <property type="match status" value="1"/>
</dbReference>
<name>A0A9X5B505_9GAMM</name>
<organism evidence="9 10">
    <name type="scientific">Vreelandella halophila</name>
    <dbReference type="NCBI Taxonomy" id="86177"/>
    <lineage>
        <taxon>Bacteria</taxon>
        <taxon>Pseudomonadati</taxon>
        <taxon>Pseudomonadota</taxon>
        <taxon>Gammaproteobacteria</taxon>
        <taxon>Oceanospirillales</taxon>
        <taxon>Halomonadaceae</taxon>
        <taxon>Vreelandella</taxon>
    </lineage>
</organism>
<keyword evidence="5 8" id="KW-0472">Membrane</keyword>
<evidence type="ECO:0000256" key="4">
    <source>
        <dbReference type="ARBA" id="ARBA00023065"/>
    </source>
</evidence>
<dbReference type="Gene3D" id="1.10.520.20">
    <property type="entry name" value="N-terminal domain of the delta subunit of the F1F0-ATP synthase"/>
    <property type="match status" value="1"/>
</dbReference>
<keyword evidence="4 8" id="KW-0406">Ion transport</keyword>
<sequence length="178" mass="19735">MAESTSLARPYARAAFEAARDSGQFDDWSQSLNLLAAITSDDRMASVLRHPGLSAQEKIQLISDVCENPLPESVNNFIHIMAENRRLAQFPAVAALFEAYRHDHERIVDVTLTTAFELNDEQKQRLSQALEKRLDRSVELSVESDQSIIGGVVIRAGDEVIDASLRGRLNRLANAMSA</sequence>
<dbReference type="InterPro" id="IPR026015">
    <property type="entry name" value="ATP_synth_OSCP/delta_N_sf"/>
</dbReference>
<dbReference type="GO" id="GO:0005886">
    <property type="term" value="C:plasma membrane"/>
    <property type="evidence" value="ECO:0007669"/>
    <property type="project" value="UniProtKB-SubCell"/>
</dbReference>